<keyword evidence="8" id="KW-1185">Reference proteome</keyword>
<dbReference type="PROSITE" id="PS51406">
    <property type="entry name" value="FIBRINOGEN_C_2"/>
    <property type="match status" value="1"/>
</dbReference>
<evidence type="ECO:0000256" key="1">
    <source>
        <dbReference type="ARBA" id="ARBA00004613"/>
    </source>
</evidence>
<comment type="caution">
    <text evidence="7">The sequence shown here is derived from an EMBL/GenBank/DDBJ whole genome shotgun (WGS) entry which is preliminary data.</text>
</comment>
<dbReference type="CDD" id="cd00087">
    <property type="entry name" value="FReD"/>
    <property type="match status" value="1"/>
</dbReference>
<proteinExistence type="predicted"/>
<keyword evidence="2" id="KW-0964">Secreted</keyword>
<dbReference type="OrthoDB" id="9990035at2759"/>
<reference evidence="7" key="2">
    <citation type="submission" date="2020-11" db="EMBL/GenBank/DDBJ databases">
        <authorList>
            <person name="McCartney M.A."/>
            <person name="Auch B."/>
            <person name="Kono T."/>
            <person name="Mallez S."/>
            <person name="Becker A."/>
            <person name="Gohl D.M."/>
            <person name="Silverstein K.A.T."/>
            <person name="Koren S."/>
            <person name="Bechman K.B."/>
            <person name="Herman A."/>
            <person name="Abrahante J.E."/>
            <person name="Garbe J."/>
        </authorList>
    </citation>
    <scope>NUCLEOTIDE SEQUENCE</scope>
    <source>
        <strain evidence="7">Duluth1</strain>
        <tissue evidence="7">Whole animal</tissue>
    </source>
</reference>
<keyword evidence="5" id="KW-0175">Coiled coil</keyword>
<evidence type="ECO:0000256" key="2">
    <source>
        <dbReference type="ARBA" id="ARBA00022525"/>
    </source>
</evidence>
<dbReference type="GO" id="GO:0005201">
    <property type="term" value="F:extracellular matrix structural constituent"/>
    <property type="evidence" value="ECO:0007669"/>
    <property type="project" value="TreeGrafter"/>
</dbReference>
<reference evidence="7" key="1">
    <citation type="journal article" date="2019" name="bioRxiv">
        <title>The Genome of the Zebra Mussel, Dreissena polymorpha: A Resource for Invasive Species Research.</title>
        <authorList>
            <person name="McCartney M.A."/>
            <person name="Auch B."/>
            <person name="Kono T."/>
            <person name="Mallez S."/>
            <person name="Zhang Y."/>
            <person name="Obille A."/>
            <person name="Becker A."/>
            <person name="Abrahante J.E."/>
            <person name="Garbe J."/>
            <person name="Badalamenti J.P."/>
            <person name="Herman A."/>
            <person name="Mangelson H."/>
            <person name="Liachko I."/>
            <person name="Sullivan S."/>
            <person name="Sone E.D."/>
            <person name="Koren S."/>
            <person name="Silverstein K.A.T."/>
            <person name="Beckman K.B."/>
            <person name="Gohl D.M."/>
        </authorList>
    </citation>
    <scope>NUCLEOTIDE SEQUENCE</scope>
    <source>
        <strain evidence="7">Duluth1</strain>
        <tissue evidence="7">Whole animal</tissue>
    </source>
</reference>
<dbReference type="GO" id="GO:0005577">
    <property type="term" value="C:fibrinogen complex"/>
    <property type="evidence" value="ECO:0007669"/>
    <property type="project" value="TreeGrafter"/>
</dbReference>
<organism evidence="7 8">
    <name type="scientific">Dreissena polymorpha</name>
    <name type="common">Zebra mussel</name>
    <name type="synonym">Mytilus polymorpha</name>
    <dbReference type="NCBI Taxonomy" id="45954"/>
    <lineage>
        <taxon>Eukaryota</taxon>
        <taxon>Metazoa</taxon>
        <taxon>Spiralia</taxon>
        <taxon>Lophotrochozoa</taxon>
        <taxon>Mollusca</taxon>
        <taxon>Bivalvia</taxon>
        <taxon>Autobranchia</taxon>
        <taxon>Heteroconchia</taxon>
        <taxon>Euheterodonta</taxon>
        <taxon>Imparidentia</taxon>
        <taxon>Neoheterodontei</taxon>
        <taxon>Myida</taxon>
        <taxon>Dreissenoidea</taxon>
        <taxon>Dreissenidae</taxon>
        <taxon>Dreissena</taxon>
    </lineage>
</organism>
<evidence type="ECO:0000313" key="7">
    <source>
        <dbReference type="EMBL" id="KAH3884463.1"/>
    </source>
</evidence>
<comment type="subcellular location">
    <subcellularLocation>
        <location evidence="1">Secreted</location>
    </subcellularLocation>
</comment>
<evidence type="ECO:0000256" key="5">
    <source>
        <dbReference type="SAM" id="Coils"/>
    </source>
</evidence>
<dbReference type="PANTHER" id="PTHR47221:SF5">
    <property type="entry name" value="FIBRINOGEN C-TERMINAL DOMAIN-CONTAINING PROTEIN"/>
    <property type="match status" value="1"/>
</dbReference>
<dbReference type="Pfam" id="PF00147">
    <property type="entry name" value="Fibrinogen_C"/>
    <property type="match status" value="1"/>
</dbReference>
<dbReference type="InterPro" id="IPR037579">
    <property type="entry name" value="FIB_ANG-like"/>
</dbReference>
<dbReference type="InterPro" id="IPR036056">
    <property type="entry name" value="Fibrinogen-like_C"/>
</dbReference>
<keyword evidence="3" id="KW-1015">Disulfide bond</keyword>
<accession>A0A9D4MVB4</accession>
<dbReference type="Gene3D" id="3.90.215.10">
    <property type="entry name" value="Gamma Fibrinogen, chain A, domain 1"/>
    <property type="match status" value="1"/>
</dbReference>
<dbReference type="GO" id="GO:0034116">
    <property type="term" value="P:positive regulation of heterotypic cell-cell adhesion"/>
    <property type="evidence" value="ECO:0007669"/>
    <property type="project" value="TreeGrafter"/>
</dbReference>
<dbReference type="SMART" id="SM00186">
    <property type="entry name" value="FBG"/>
    <property type="match status" value="1"/>
</dbReference>
<gene>
    <name evidence="7" type="ORF">DPMN_008443</name>
</gene>
<dbReference type="InterPro" id="IPR002181">
    <property type="entry name" value="Fibrinogen_a/b/g_C_dom"/>
</dbReference>
<dbReference type="AlphaFoldDB" id="A0A9D4MVB4"/>
<evidence type="ECO:0000256" key="3">
    <source>
        <dbReference type="ARBA" id="ARBA00023157"/>
    </source>
</evidence>
<feature type="domain" description="Fibrinogen C-terminal" evidence="6">
    <location>
        <begin position="79"/>
        <end position="306"/>
    </location>
</feature>
<protein>
    <recommendedName>
        <fullName evidence="6">Fibrinogen C-terminal domain-containing protein</fullName>
    </recommendedName>
</protein>
<evidence type="ECO:0000313" key="8">
    <source>
        <dbReference type="Proteomes" id="UP000828390"/>
    </source>
</evidence>
<keyword evidence="4" id="KW-0325">Glycoprotein</keyword>
<dbReference type="InterPro" id="IPR014716">
    <property type="entry name" value="Fibrinogen_a/b/g_C_1"/>
</dbReference>
<dbReference type="PANTHER" id="PTHR47221">
    <property type="entry name" value="FIBRINOGEN ALPHA CHAIN"/>
    <property type="match status" value="1"/>
</dbReference>
<dbReference type="Proteomes" id="UP000828390">
    <property type="component" value="Unassembled WGS sequence"/>
</dbReference>
<dbReference type="InterPro" id="IPR020837">
    <property type="entry name" value="Fibrinogen_CS"/>
</dbReference>
<dbReference type="GO" id="GO:0030674">
    <property type="term" value="F:protein-macromolecule adaptor activity"/>
    <property type="evidence" value="ECO:0007669"/>
    <property type="project" value="TreeGrafter"/>
</dbReference>
<dbReference type="PROSITE" id="PS00514">
    <property type="entry name" value="FIBRINOGEN_C_1"/>
    <property type="match status" value="1"/>
</dbReference>
<dbReference type="SUPFAM" id="SSF56496">
    <property type="entry name" value="Fibrinogen C-terminal domain-like"/>
    <property type="match status" value="1"/>
</dbReference>
<sequence>MNETRNTLHKESVTLKRLQHRIQSQAVTIDNLNANFDALESIVNNLSRIVDKFEWTMRANLEARPVDAPIPPHLVVPTTQSPIYPRDCDEVYQSGGMRYLGDYYILVKPERSTTPFRALCKIMEGAGWTVIQRRHDGRENFTRDWEDYKHGFGDLQAEFWLGNENIHLLTTQDDYELRIVMEDWDGRRHHAEYDRFRVSGERSNFKLHVSGYHGNAGDSLTSFYHSHSGMEFSTYDRDNDRRLYDNCAEHYGSGWWYNDCYESHLNGKFYPHGSHDNFFIRDGILWNKIHQYASLKSTEMMIRPAPKAKLPNEI</sequence>
<evidence type="ECO:0000259" key="6">
    <source>
        <dbReference type="PROSITE" id="PS51406"/>
    </source>
</evidence>
<evidence type="ECO:0000256" key="4">
    <source>
        <dbReference type="ARBA" id="ARBA00023180"/>
    </source>
</evidence>
<name>A0A9D4MVB4_DREPO</name>
<dbReference type="EMBL" id="JAIWYP010000001">
    <property type="protein sequence ID" value="KAH3884463.1"/>
    <property type="molecule type" value="Genomic_DNA"/>
</dbReference>
<feature type="coiled-coil region" evidence="5">
    <location>
        <begin position="15"/>
        <end position="49"/>
    </location>
</feature>